<evidence type="ECO:0000256" key="3">
    <source>
        <dbReference type="SAM" id="SignalP"/>
    </source>
</evidence>
<evidence type="ECO:0000256" key="2">
    <source>
        <dbReference type="SAM" id="MobiDB-lite"/>
    </source>
</evidence>
<feature type="signal peptide" evidence="3">
    <location>
        <begin position="1"/>
        <end position="38"/>
    </location>
</feature>
<feature type="region of interest" description="Disordered" evidence="2">
    <location>
        <begin position="262"/>
        <end position="304"/>
    </location>
</feature>
<protein>
    <submittedName>
        <fullName evidence="5">Membrane-bound metallopeptidase</fullName>
    </submittedName>
</protein>
<keyword evidence="1" id="KW-0175">Coiled coil</keyword>
<accession>A0A7Z7MUS2</accession>
<name>A0A7Z7MUS2_9PROT</name>
<proteinExistence type="predicted"/>
<keyword evidence="6" id="KW-1185">Reference proteome</keyword>
<feature type="chain" id="PRO_5030731081" evidence="3">
    <location>
        <begin position="39"/>
        <end position="444"/>
    </location>
</feature>
<feature type="compositionally biased region" description="Low complexity" evidence="2">
    <location>
        <begin position="278"/>
        <end position="294"/>
    </location>
</feature>
<evidence type="ECO:0000313" key="6">
    <source>
        <dbReference type="Proteomes" id="UP000242886"/>
    </source>
</evidence>
<dbReference type="InterPro" id="IPR011055">
    <property type="entry name" value="Dup_hybrid_motif"/>
</dbReference>
<dbReference type="SUPFAM" id="SSF51261">
    <property type="entry name" value="Duplicated hybrid motif"/>
    <property type="match status" value="1"/>
</dbReference>
<feature type="domain" description="M23ase beta-sheet core" evidence="4">
    <location>
        <begin position="344"/>
        <end position="437"/>
    </location>
</feature>
<evidence type="ECO:0000256" key="1">
    <source>
        <dbReference type="SAM" id="Coils"/>
    </source>
</evidence>
<dbReference type="PANTHER" id="PTHR21666">
    <property type="entry name" value="PEPTIDASE-RELATED"/>
    <property type="match status" value="1"/>
</dbReference>
<dbReference type="Proteomes" id="UP000242886">
    <property type="component" value="Chromosome SDENCHOL"/>
</dbReference>
<evidence type="ECO:0000259" key="4">
    <source>
        <dbReference type="Pfam" id="PF01551"/>
    </source>
</evidence>
<feature type="compositionally biased region" description="Polar residues" evidence="2">
    <location>
        <begin position="68"/>
        <end position="81"/>
    </location>
</feature>
<dbReference type="Pfam" id="PF01551">
    <property type="entry name" value="Peptidase_M23"/>
    <property type="match status" value="1"/>
</dbReference>
<dbReference type="Gene3D" id="2.70.70.10">
    <property type="entry name" value="Glucose Permease (Domain IIA)"/>
    <property type="match status" value="1"/>
</dbReference>
<feature type="coiled-coil region" evidence="1">
    <location>
        <begin position="227"/>
        <end position="261"/>
    </location>
</feature>
<feature type="region of interest" description="Disordered" evidence="2">
    <location>
        <begin position="66"/>
        <end position="105"/>
    </location>
</feature>
<dbReference type="InterPro" id="IPR050570">
    <property type="entry name" value="Cell_wall_metabolism_enzyme"/>
</dbReference>
<dbReference type="Gene3D" id="6.10.250.3150">
    <property type="match status" value="1"/>
</dbReference>
<evidence type="ECO:0000313" key="5">
    <source>
        <dbReference type="EMBL" id="SMB24021.1"/>
    </source>
</evidence>
<gene>
    <name evidence="5" type="ORF">SDENCHOL_10970</name>
</gene>
<reference evidence="5" key="1">
    <citation type="submission" date="2017-03" db="EMBL/GenBank/DDBJ databases">
        <authorList>
            <consortium name="AG Boll"/>
        </authorList>
    </citation>
    <scope>NUCLEOTIDE SEQUENCE [LARGE SCALE GENOMIC DNA]</scope>
    <source>
        <strain evidence="5">Chol</strain>
    </source>
</reference>
<dbReference type="AlphaFoldDB" id="A0A7Z7MUS2"/>
<keyword evidence="3" id="KW-0732">Signal</keyword>
<sequence length="444" mass="48719">MFPGRTLTPSTPFTSSIPRWTLLLGSCLFAASVTLANAAPKAAASAPVDSKRGELQAVQSKLKKLNRNLAQTEKSRTQASNRLKETESAISNTSRQLRELGEQRASAEAELDELQQQARRLENQVTRQQGQLGRLLYRQYLNGDIDALRLLLSGGNANQAARDLYYTTQLSRAKATLLETLQQSLQDKQRLGASMSAKREELVRIEQKRQQQHNLLLSQQQQRKAVLEELSGKLTSQRREISTLKRDEQRLSRLIDDLARKAASQAKARARKQPARPPTAKQSTGSAAGASSTAPGQAERNEHEPEDFGYVGNFAALKGKLRLPVRGELIHRFGAARAEGGATWRGVFIRAAEGSEVKALAPGRIVFADWLRGFGNLLIIDHGDAWLSVYGNNQSLLRQVGDTVKAGDAVAAVGNSGGNPESGLYFELRQRGQAINPLNWVSLK</sequence>
<feature type="compositionally biased region" description="Basic and acidic residues" evidence="2">
    <location>
        <begin position="96"/>
        <end position="105"/>
    </location>
</feature>
<dbReference type="InterPro" id="IPR016047">
    <property type="entry name" value="M23ase_b-sheet_dom"/>
</dbReference>
<organism evidence="5 6">
    <name type="scientific">Sterolibacterium denitrificans</name>
    <dbReference type="NCBI Taxonomy" id="157592"/>
    <lineage>
        <taxon>Bacteria</taxon>
        <taxon>Pseudomonadati</taxon>
        <taxon>Pseudomonadota</taxon>
        <taxon>Betaproteobacteria</taxon>
        <taxon>Nitrosomonadales</taxon>
        <taxon>Sterolibacteriaceae</taxon>
        <taxon>Sterolibacterium</taxon>
    </lineage>
</organism>
<dbReference type="GO" id="GO:0004222">
    <property type="term" value="F:metalloendopeptidase activity"/>
    <property type="evidence" value="ECO:0007669"/>
    <property type="project" value="TreeGrafter"/>
</dbReference>
<dbReference type="PANTHER" id="PTHR21666:SF270">
    <property type="entry name" value="MUREIN HYDROLASE ACTIVATOR ENVC"/>
    <property type="match status" value="1"/>
</dbReference>
<dbReference type="FunFam" id="2.70.70.10:FF:000003">
    <property type="entry name" value="Murein hydrolase activator EnvC"/>
    <property type="match status" value="1"/>
</dbReference>
<dbReference type="SUPFAM" id="SSF57997">
    <property type="entry name" value="Tropomyosin"/>
    <property type="match status" value="1"/>
</dbReference>
<dbReference type="RefSeq" id="WP_154716209.1">
    <property type="nucleotide sequence ID" value="NZ_LT837803.1"/>
</dbReference>
<dbReference type="EMBL" id="LT837803">
    <property type="protein sequence ID" value="SMB24021.1"/>
    <property type="molecule type" value="Genomic_DNA"/>
</dbReference>
<dbReference type="CDD" id="cd12797">
    <property type="entry name" value="M23_peptidase"/>
    <property type="match status" value="1"/>
</dbReference>